<protein>
    <submittedName>
        <fullName evidence="2">Uncharacterized protein</fullName>
    </submittedName>
</protein>
<dbReference type="InterPro" id="IPR036388">
    <property type="entry name" value="WH-like_DNA-bd_sf"/>
</dbReference>
<keyword evidence="1" id="KW-0472">Membrane</keyword>
<dbReference type="InterPro" id="IPR036390">
    <property type="entry name" value="WH_DNA-bd_sf"/>
</dbReference>
<dbReference type="EMBL" id="JBHSXN010000002">
    <property type="protein sequence ID" value="MFC6952778.1"/>
    <property type="molecule type" value="Genomic_DNA"/>
</dbReference>
<dbReference type="Gene3D" id="1.10.10.10">
    <property type="entry name" value="Winged helix-like DNA-binding domain superfamily/Winged helix DNA-binding domain"/>
    <property type="match status" value="1"/>
</dbReference>
<evidence type="ECO:0000313" key="2">
    <source>
        <dbReference type="EMBL" id="MFC6952778.1"/>
    </source>
</evidence>
<evidence type="ECO:0000313" key="3">
    <source>
        <dbReference type="Proteomes" id="UP001596395"/>
    </source>
</evidence>
<comment type="caution">
    <text evidence="2">The sequence shown here is derived from an EMBL/GenBank/DDBJ whole genome shotgun (WGS) entry which is preliminary data.</text>
</comment>
<reference evidence="2 3" key="1">
    <citation type="journal article" date="2019" name="Int. J. Syst. Evol. Microbiol.">
        <title>The Global Catalogue of Microorganisms (GCM) 10K type strain sequencing project: providing services to taxonomists for standard genome sequencing and annotation.</title>
        <authorList>
            <consortium name="The Broad Institute Genomics Platform"/>
            <consortium name="The Broad Institute Genome Sequencing Center for Infectious Disease"/>
            <person name="Wu L."/>
            <person name="Ma J."/>
        </authorList>
    </citation>
    <scope>NUCLEOTIDE SEQUENCE [LARGE SCALE GENOMIC DNA]</scope>
    <source>
        <strain evidence="2 3">GX26</strain>
    </source>
</reference>
<name>A0ABD5VD20_9EURY</name>
<dbReference type="RefSeq" id="WP_336349765.1">
    <property type="nucleotide sequence ID" value="NZ_JAZAQL010000002.1"/>
</dbReference>
<feature type="transmembrane region" description="Helical" evidence="1">
    <location>
        <begin position="68"/>
        <end position="86"/>
    </location>
</feature>
<feature type="transmembrane region" description="Helical" evidence="1">
    <location>
        <begin position="93"/>
        <end position="112"/>
    </location>
</feature>
<accession>A0ABD5VD20</accession>
<organism evidence="2 3">
    <name type="scientific">Halorubellus litoreus</name>
    <dbReference type="NCBI Taxonomy" id="755308"/>
    <lineage>
        <taxon>Archaea</taxon>
        <taxon>Methanobacteriati</taxon>
        <taxon>Methanobacteriota</taxon>
        <taxon>Stenosarchaea group</taxon>
        <taxon>Halobacteria</taxon>
        <taxon>Halobacteriales</taxon>
        <taxon>Halorubellaceae</taxon>
        <taxon>Halorubellus</taxon>
    </lineage>
</organism>
<dbReference type="Proteomes" id="UP001596395">
    <property type="component" value="Unassembled WGS sequence"/>
</dbReference>
<sequence length="220" mass="23753">MRHALLRSARERFTARRLLGLAAFVVVLYALLDFTVDGIVSVCIGLAAVELVGVVTDADAVPDRHVKAGIGAVVLVGSVVLAVEFARTGDGELWLPVYTFLAGAWFLADATADARTGTNPDPLEDVDSRSDVMATLKHANRIATALEDGPLTRSELHDACDLDPDAVDDALAITTKQGIVVRDDERYRLDRSELGTVAFLRGLLTRPIRRIVRPARVLLS</sequence>
<keyword evidence="3" id="KW-1185">Reference proteome</keyword>
<proteinExistence type="predicted"/>
<dbReference type="AlphaFoldDB" id="A0ABD5VD20"/>
<keyword evidence="1" id="KW-1133">Transmembrane helix</keyword>
<evidence type="ECO:0000256" key="1">
    <source>
        <dbReference type="SAM" id="Phobius"/>
    </source>
</evidence>
<dbReference type="SUPFAM" id="SSF46785">
    <property type="entry name" value="Winged helix' DNA-binding domain"/>
    <property type="match status" value="1"/>
</dbReference>
<feature type="transmembrane region" description="Helical" evidence="1">
    <location>
        <begin position="21"/>
        <end position="48"/>
    </location>
</feature>
<keyword evidence="1" id="KW-0812">Transmembrane</keyword>
<gene>
    <name evidence="2" type="ORF">ACFQGB_07860</name>
</gene>